<evidence type="ECO:0000256" key="1">
    <source>
        <dbReference type="SAM" id="MobiDB-lite"/>
    </source>
</evidence>
<dbReference type="Pfam" id="PF20150">
    <property type="entry name" value="2EXR"/>
    <property type="match status" value="1"/>
</dbReference>
<keyword evidence="4" id="KW-1185">Reference proteome</keyword>
<organism evidence="3 4">
    <name type="scientific">Clonostachys chloroleuca</name>
    <dbReference type="NCBI Taxonomy" id="1926264"/>
    <lineage>
        <taxon>Eukaryota</taxon>
        <taxon>Fungi</taxon>
        <taxon>Dikarya</taxon>
        <taxon>Ascomycota</taxon>
        <taxon>Pezizomycotina</taxon>
        <taxon>Sordariomycetes</taxon>
        <taxon>Hypocreomycetidae</taxon>
        <taxon>Hypocreales</taxon>
        <taxon>Bionectriaceae</taxon>
        <taxon>Clonostachys</taxon>
    </lineage>
</organism>
<gene>
    <name evidence="3" type="ORF">CCHLO57077_00007421</name>
</gene>
<evidence type="ECO:0000313" key="4">
    <source>
        <dbReference type="Proteomes" id="UP001160390"/>
    </source>
</evidence>
<feature type="domain" description="2EXR" evidence="2">
    <location>
        <begin position="8"/>
        <end position="92"/>
    </location>
</feature>
<accession>A0AA35MCU4</accession>
<evidence type="ECO:0000259" key="2">
    <source>
        <dbReference type="Pfam" id="PF20150"/>
    </source>
</evidence>
<sequence>MASERGDFPLFRQLPVEIQLKIWTAALENVWVGVCPGKTQFRWNPALAMSRVCKIAREHVKKTHHYRLVRCGRFHRPGKLWDVVPTNPDTDTFIIPIHGRGHAPLPRNVDLQQSSNHTGDTSEMVQHMRKLILFETTMNPIRAMFAEAVPIDQLLSELNVPPQTALAPAQPESQDELIPVDPDWSKRFPKLNDLTYVTRKTHYSWWIGGEYRVHGPDVVSRPAEGCEWYGEPQDNIKAAWVEDYLGKREKRTKVNSSGSCQSPTTQLNEEALKYYEKIGICDDTGTSWAFDEENSFKKNIWHLALKRRKGDDPNSSKPEYLSPTRFKSIDMSFSRDVSAVVPRIGLRGYSYNASSCGGFWAGYRLYLGNRPRLEFSPLVWDDVKEYMDSFQTYEDNNPDRNFFSESRSHETYIRSFYRVEGIEPSSPEMIVKISIIRPGEEAPPSHPHHCWEPVAGDFSNCGDLQGVDWRLPVPISPPPSEKEFKKFMAPGFNRRVSDKDKLLLCEREEKLLKSLNRLRIRRIFDQVMSEMHLNHPSDFPIPRHFHEGKAPPESTT</sequence>
<dbReference type="EMBL" id="CABFNP030001261">
    <property type="protein sequence ID" value="CAI6094810.1"/>
    <property type="molecule type" value="Genomic_DNA"/>
</dbReference>
<proteinExistence type="predicted"/>
<dbReference type="AlphaFoldDB" id="A0AA35MCU4"/>
<name>A0AA35MCU4_9HYPO</name>
<reference evidence="3" key="1">
    <citation type="submission" date="2023-01" db="EMBL/GenBank/DDBJ databases">
        <authorList>
            <person name="Piombo E."/>
        </authorList>
    </citation>
    <scope>NUCLEOTIDE SEQUENCE</scope>
</reference>
<comment type="caution">
    <text evidence="3">The sequence shown here is derived from an EMBL/GenBank/DDBJ whole genome shotgun (WGS) entry which is preliminary data.</text>
</comment>
<evidence type="ECO:0000313" key="3">
    <source>
        <dbReference type="EMBL" id="CAI6094810.1"/>
    </source>
</evidence>
<feature type="region of interest" description="Disordered" evidence="1">
    <location>
        <begin position="535"/>
        <end position="556"/>
    </location>
</feature>
<dbReference type="InterPro" id="IPR045518">
    <property type="entry name" value="2EXR"/>
</dbReference>
<protein>
    <recommendedName>
        <fullName evidence="2">2EXR domain-containing protein</fullName>
    </recommendedName>
</protein>
<dbReference type="Proteomes" id="UP001160390">
    <property type="component" value="Unassembled WGS sequence"/>
</dbReference>